<protein>
    <submittedName>
        <fullName evidence="2">Uncharacterized protein</fullName>
    </submittedName>
</protein>
<keyword evidence="3" id="KW-1185">Reference proteome</keyword>
<dbReference type="RefSeq" id="WP_184963738.1">
    <property type="nucleotide sequence ID" value="NZ_JACHIN010000005.1"/>
</dbReference>
<name>A0A7W8EHM4_9ACTN</name>
<sequence>MKTRITPADTHADPSRDPGAPRVPAAQPDLTRVAATLPEGVEIDWP</sequence>
<dbReference type="Proteomes" id="UP000568380">
    <property type="component" value="Unassembled WGS sequence"/>
</dbReference>
<gene>
    <name evidence="2" type="ORF">HNR40_004233</name>
</gene>
<organism evidence="2 3">
    <name type="scientific">Nonomuraea endophytica</name>
    <dbReference type="NCBI Taxonomy" id="714136"/>
    <lineage>
        <taxon>Bacteria</taxon>
        <taxon>Bacillati</taxon>
        <taxon>Actinomycetota</taxon>
        <taxon>Actinomycetes</taxon>
        <taxon>Streptosporangiales</taxon>
        <taxon>Streptosporangiaceae</taxon>
        <taxon>Nonomuraea</taxon>
    </lineage>
</organism>
<proteinExistence type="predicted"/>
<evidence type="ECO:0000313" key="2">
    <source>
        <dbReference type="EMBL" id="MBB5078747.1"/>
    </source>
</evidence>
<accession>A0A7W8EHM4</accession>
<dbReference type="AlphaFoldDB" id="A0A7W8EHM4"/>
<dbReference type="EMBL" id="JACHIN010000005">
    <property type="protein sequence ID" value="MBB5078747.1"/>
    <property type="molecule type" value="Genomic_DNA"/>
</dbReference>
<comment type="caution">
    <text evidence="2">The sequence shown here is derived from an EMBL/GenBank/DDBJ whole genome shotgun (WGS) entry which is preliminary data.</text>
</comment>
<feature type="region of interest" description="Disordered" evidence="1">
    <location>
        <begin position="1"/>
        <end position="30"/>
    </location>
</feature>
<evidence type="ECO:0000313" key="3">
    <source>
        <dbReference type="Proteomes" id="UP000568380"/>
    </source>
</evidence>
<reference evidence="2 3" key="1">
    <citation type="submission" date="2020-08" db="EMBL/GenBank/DDBJ databases">
        <title>Genomic Encyclopedia of Type Strains, Phase IV (KMG-IV): sequencing the most valuable type-strain genomes for metagenomic binning, comparative biology and taxonomic classification.</title>
        <authorList>
            <person name="Goeker M."/>
        </authorList>
    </citation>
    <scope>NUCLEOTIDE SEQUENCE [LARGE SCALE GENOMIC DNA]</scope>
    <source>
        <strain evidence="2 3">DSM 45385</strain>
    </source>
</reference>
<evidence type="ECO:0000256" key="1">
    <source>
        <dbReference type="SAM" id="MobiDB-lite"/>
    </source>
</evidence>